<feature type="transmembrane region" description="Helical" evidence="11">
    <location>
        <begin position="1281"/>
        <end position="1304"/>
    </location>
</feature>
<evidence type="ECO:0000256" key="2">
    <source>
        <dbReference type="ARBA" id="ARBA00022448"/>
    </source>
</evidence>
<evidence type="ECO:0000313" key="15">
    <source>
        <dbReference type="Proteomes" id="UP000236544"/>
    </source>
</evidence>
<dbReference type="InterPro" id="IPR017871">
    <property type="entry name" value="ABC_transporter-like_CS"/>
</dbReference>
<evidence type="ECO:0000256" key="10">
    <source>
        <dbReference type="SAM" id="MobiDB-lite"/>
    </source>
</evidence>
<feature type="domain" description="ABC transmembrane type-1" evidence="13">
    <location>
        <begin position="1014"/>
        <end position="1338"/>
    </location>
</feature>
<dbReference type="InterPro" id="IPR050173">
    <property type="entry name" value="ABC_transporter_C-like"/>
</dbReference>
<dbReference type="GO" id="GO:0140359">
    <property type="term" value="F:ABC-type transporter activity"/>
    <property type="evidence" value="ECO:0007669"/>
    <property type="project" value="InterPro"/>
</dbReference>
<keyword evidence="15" id="KW-1185">Reference proteome</keyword>
<dbReference type="GO" id="GO:0000329">
    <property type="term" value="C:fungal-type vacuole membrane"/>
    <property type="evidence" value="ECO:0007669"/>
    <property type="project" value="UniProtKB-ARBA"/>
</dbReference>
<dbReference type="InterPro" id="IPR027417">
    <property type="entry name" value="P-loop_NTPase"/>
</dbReference>
<dbReference type="Gene3D" id="1.20.1560.10">
    <property type="entry name" value="ABC transporter type 1, transmembrane domain"/>
    <property type="match status" value="2"/>
</dbReference>
<dbReference type="FunFam" id="3.40.50.300:FF:000565">
    <property type="entry name" value="ABC bile acid transporter"/>
    <property type="match status" value="1"/>
</dbReference>
<feature type="transmembrane region" description="Helical" evidence="11">
    <location>
        <begin position="138"/>
        <end position="159"/>
    </location>
</feature>
<feature type="transmembrane region" description="Helical" evidence="11">
    <location>
        <begin position="1197"/>
        <end position="1216"/>
    </location>
</feature>
<feature type="transmembrane region" description="Helical" evidence="11">
    <location>
        <begin position="202"/>
        <end position="222"/>
    </location>
</feature>
<feature type="transmembrane region" description="Helical" evidence="11">
    <location>
        <begin position="1310"/>
        <end position="1330"/>
    </location>
</feature>
<feature type="domain" description="ABC transporter" evidence="12">
    <location>
        <begin position="1374"/>
        <end position="1627"/>
    </location>
</feature>
<dbReference type="PANTHER" id="PTHR24223">
    <property type="entry name" value="ATP-BINDING CASSETTE SUB-FAMILY C"/>
    <property type="match status" value="1"/>
</dbReference>
<name>A0A0P1KM19_9SACH</name>
<comment type="subcellular location">
    <subcellularLocation>
        <location evidence="1">Vacuole membrane</location>
        <topology evidence="1">Multi-pass membrane protein</topology>
    </subcellularLocation>
</comment>
<keyword evidence="7 11" id="KW-1133">Transmembrane helix</keyword>
<dbReference type="EMBL" id="LN890542">
    <property type="protein sequence ID" value="CUS20877.1"/>
    <property type="molecule type" value="Genomic_DNA"/>
</dbReference>
<keyword evidence="8 11" id="KW-0472">Membrane</keyword>
<feature type="transmembrane region" description="Helical" evidence="11">
    <location>
        <begin position="513"/>
        <end position="533"/>
    </location>
</feature>
<dbReference type="PROSITE" id="PS50893">
    <property type="entry name" value="ABC_TRANSPORTER_2"/>
    <property type="match status" value="2"/>
</dbReference>
<dbReference type="SMART" id="SM00382">
    <property type="entry name" value="AAA"/>
    <property type="match status" value="2"/>
</dbReference>
<dbReference type="InterPro" id="IPR036640">
    <property type="entry name" value="ABC1_TM_sf"/>
</dbReference>
<keyword evidence="9" id="KW-0325">Glycoprotein</keyword>
<feature type="transmembrane region" description="Helical" evidence="11">
    <location>
        <begin position="627"/>
        <end position="643"/>
    </location>
</feature>
<keyword evidence="3 11" id="KW-0812">Transmembrane</keyword>
<evidence type="ECO:0000256" key="5">
    <source>
        <dbReference type="ARBA" id="ARBA00022741"/>
    </source>
</evidence>
<keyword evidence="5" id="KW-0547">Nucleotide-binding</keyword>
<keyword evidence="2" id="KW-0813">Transport</keyword>
<feature type="transmembrane region" description="Helical" evidence="11">
    <location>
        <begin position="349"/>
        <end position="370"/>
    </location>
</feature>
<dbReference type="Pfam" id="PF00005">
    <property type="entry name" value="ABC_tran"/>
    <property type="match status" value="2"/>
</dbReference>
<protein>
    <submittedName>
        <fullName evidence="14">LAQU0S02e00408g1_1</fullName>
    </submittedName>
</protein>
<evidence type="ECO:0000256" key="7">
    <source>
        <dbReference type="ARBA" id="ARBA00022989"/>
    </source>
</evidence>
<dbReference type="CDD" id="cd18596">
    <property type="entry name" value="ABC_6TM_VMR1_D1_like"/>
    <property type="match status" value="1"/>
</dbReference>
<dbReference type="FunFam" id="3.40.50.300:FF:000825">
    <property type="entry name" value="ABC bile acid transporter"/>
    <property type="match status" value="1"/>
</dbReference>
<feature type="transmembrane region" description="Helical" evidence="11">
    <location>
        <begin position="489"/>
        <end position="507"/>
    </location>
</feature>
<dbReference type="CDD" id="cd03369">
    <property type="entry name" value="ABCC_NFT1"/>
    <property type="match status" value="1"/>
</dbReference>
<feature type="transmembrane region" description="Helical" evidence="11">
    <location>
        <begin position="242"/>
        <end position="262"/>
    </location>
</feature>
<dbReference type="OrthoDB" id="6500128at2759"/>
<evidence type="ECO:0000256" key="3">
    <source>
        <dbReference type="ARBA" id="ARBA00022692"/>
    </source>
</evidence>
<dbReference type="GO" id="GO:0016887">
    <property type="term" value="F:ATP hydrolysis activity"/>
    <property type="evidence" value="ECO:0007669"/>
    <property type="project" value="InterPro"/>
</dbReference>
<dbReference type="PROSITE" id="PS00211">
    <property type="entry name" value="ABC_TRANSPORTER_1"/>
    <property type="match status" value="2"/>
</dbReference>
<evidence type="ECO:0000313" key="14">
    <source>
        <dbReference type="EMBL" id="CUS20877.1"/>
    </source>
</evidence>
<feature type="transmembrane region" description="Helical" evidence="11">
    <location>
        <begin position="1013"/>
        <end position="1033"/>
    </location>
</feature>
<evidence type="ECO:0000259" key="13">
    <source>
        <dbReference type="PROSITE" id="PS50929"/>
    </source>
</evidence>
<dbReference type="PROSITE" id="PS50929">
    <property type="entry name" value="ABC_TM1F"/>
    <property type="match status" value="2"/>
</dbReference>
<feature type="transmembrane region" description="Helical" evidence="11">
    <location>
        <begin position="30"/>
        <end position="49"/>
    </location>
</feature>
<dbReference type="Proteomes" id="UP000236544">
    <property type="component" value="Unassembled WGS sequence"/>
</dbReference>
<feature type="domain" description="ABC transmembrane type-1" evidence="13">
    <location>
        <begin position="355"/>
        <end position="659"/>
    </location>
</feature>
<keyword evidence="4" id="KW-0677">Repeat</keyword>
<organism evidence="14 15">
    <name type="scientific">Lachancea quebecensis</name>
    <dbReference type="NCBI Taxonomy" id="1654605"/>
    <lineage>
        <taxon>Eukaryota</taxon>
        <taxon>Fungi</taxon>
        <taxon>Dikarya</taxon>
        <taxon>Ascomycota</taxon>
        <taxon>Saccharomycotina</taxon>
        <taxon>Saccharomycetes</taxon>
        <taxon>Saccharomycetales</taxon>
        <taxon>Saccharomycetaceae</taxon>
        <taxon>Lachancea</taxon>
    </lineage>
</organism>
<dbReference type="FunFam" id="1.20.1560.10:FF:000054">
    <property type="entry name" value="ABC bile acid transporter"/>
    <property type="match status" value="1"/>
</dbReference>
<keyword evidence="6" id="KW-0067">ATP-binding</keyword>
<dbReference type="PANTHER" id="PTHR24223:SF353">
    <property type="entry name" value="ABC TRANSPORTER ATP-BINDING PROTEIN_PERMEASE VMR1-RELATED"/>
    <property type="match status" value="1"/>
</dbReference>
<dbReference type="SUPFAM" id="SSF52540">
    <property type="entry name" value="P-loop containing nucleoside triphosphate hydrolases"/>
    <property type="match status" value="2"/>
</dbReference>
<evidence type="ECO:0000256" key="1">
    <source>
        <dbReference type="ARBA" id="ARBA00004128"/>
    </source>
</evidence>
<dbReference type="InterPro" id="IPR011527">
    <property type="entry name" value="ABC1_TM_dom"/>
</dbReference>
<dbReference type="Gene3D" id="3.40.50.300">
    <property type="entry name" value="P-loop containing nucleotide triphosphate hydrolases"/>
    <property type="match status" value="2"/>
</dbReference>
<reference evidence="15" key="1">
    <citation type="submission" date="2015-10" db="EMBL/GenBank/DDBJ databases">
        <authorList>
            <person name="Devillers H."/>
        </authorList>
    </citation>
    <scope>NUCLEOTIDE SEQUENCE [LARGE SCALE GENOMIC DNA]</scope>
</reference>
<gene>
    <name evidence="14" type="ORF">LAQU0_S02e00408g</name>
</gene>
<evidence type="ECO:0000256" key="11">
    <source>
        <dbReference type="SAM" id="Phobius"/>
    </source>
</evidence>
<feature type="region of interest" description="Disordered" evidence="10">
    <location>
        <begin position="437"/>
        <end position="466"/>
    </location>
</feature>
<evidence type="ECO:0000256" key="6">
    <source>
        <dbReference type="ARBA" id="ARBA00022840"/>
    </source>
</evidence>
<feature type="transmembrane region" description="Helical" evidence="11">
    <location>
        <begin position="596"/>
        <end position="621"/>
    </location>
</feature>
<feature type="transmembrane region" description="Helical" evidence="11">
    <location>
        <begin position="390"/>
        <end position="413"/>
    </location>
</feature>
<dbReference type="CDD" id="cd03250">
    <property type="entry name" value="ABCC_MRP_domain1"/>
    <property type="match status" value="1"/>
</dbReference>
<feature type="transmembrane region" description="Helical" evidence="11">
    <location>
        <begin position="171"/>
        <end position="190"/>
    </location>
</feature>
<sequence length="1650" mass="187242">MNQSSHSAGICKFWYYDDITKCGRVEYLNFYTPLVLLCFFGSFTGYKTAIHVYRRKYLREHKPNFADELGATSNADENKPLLSDASGAVYTDPDAVPKEHNLKEEHFSIEKLRLADSDGKPHGLVEVVKRNFLEKTRVVVEFLLVLAQLAIHMFVLINLSNKNDEFPTKASITSALLWLWLLFVVILRLLNINEQIRWIKNYPGNLWTVSFVSYMFLFASRVLPFRSVYIGHITEDIVRKFIVSQFYIDLALFILLFTARIGNDYAVLYRTSPETLPSPEPVTSIMSFISWSWIDKFVWEAHQHSVKLKDIWGLMLQDYSIFVLKKFKVFSKKTNGNFSYKLIRFFSKYLLLQGFWACIDSVINFIPTLLLKRILEYVDDQSTAPANLAWFYVCAMFVCRILVAICQAQALFFGRRVCIRMKAIIISEIYTKALRRKTSPNNSKSSTDDVDPQALNQQKDVDADEESSTANLGAIINLMAVDAFKVSEICAYLHSFVEALVMTIVALTLLYKLLGWSAIVGALLIVAILPLNFRLATLIGKLQKETLSFTDKRIQKLNETFQAIRIIKFFSWEENFEKEIQSIRDQELKMLVKRSVAWALTAFVWFITPTIVTSVSFAFYIYVQGEVLTTPVAFTALSLFTLLRNPLDMLSDMLSYVIQSKVSLDRVQEFLEEEETEKYEQITVHRNKIGFENATFSWDRKNPDFKLKNLNIDFKLGKLNVVIGSTGSGKTSLLMGLLGEMDLLEGQVYAPCLDPREDMVIENDGMTNSIAYCSQAAWLLNDTVKNNILFSSPFNEGRYNAVIEACGLKRDFEILSAGDQTEIGEKGITLSGGQKQRVSLARALYSSSRHLLLDDCLSAVDSHTALWIYENCISGPLMEGRTCILVSHNVALTLKNAEWVVFMENGRVKDQGEPLELYNKGLLGEDELVKTSVLSRGNSSASLIGKSSKSGINLSKLGAKIEKSSTPSKSPPQTEEERIKMGKLIEEETKSEGVVSIEVYKWFAKLFGGWKMVIFLASIFIVAQCVYIFQSWWVRAWASQNTYDAARRFISKIIPENTVNGLLPLAGLENQFSVTPVIEESFKPATKEPKTHSTVYYLLFYFFIGVAQAVIASSKTIINFMAGLNASRKIFNLILKKVLYAKLRFFDSTPIGRIMNRFSRDIEAVDQELTPFVEGAFVSLVQCLSTVILIAYITPGFFFVAIFIGIFYYLVGYFYMAGSRELKRYESISRSPIHQHFSETLVGITTIRAFGDERRFMQENLTKIDENNKPFFYLWVANRWLAFRIDMIGACVIFAAGIFVLLNIKSLDSGLAGISLTYAISFTEGALWLVRLYSNVEMTMNSVERLKEYMEVEQEPHYQSTHNPPPEWPSQGRIEVNDLSLRYAPSLPKVIKNVTFTVDPNCKVGIVGRTGAGKSTIITALFRFLDPESGYIKIDNVDITSVELKRLRQSITIIPQDPTLFTGTVKSNLDPYDEYSDKQIFEALKRVNLVTQEELDHAASPNLDNASAVSENVNKFLFLENEISEGGSNLSQGQRQLVCLARSLLRSPKVMLLDEATASIDYQSDARIQQTIRSEFSDSTILTIAHRLRSIIDYDKILVMDAGEVKEYDHPYSLLLNKNSIFYSMCEDSGELEVLIQLAKESFVKKLNSK</sequence>
<evidence type="ECO:0000256" key="9">
    <source>
        <dbReference type="ARBA" id="ARBA00023180"/>
    </source>
</evidence>
<evidence type="ECO:0000259" key="12">
    <source>
        <dbReference type="PROSITE" id="PS50893"/>
    </source>
</evidence>
<dbReference type="CDD" id="cd18604">
    <property type="entry name" value="ABC_6TM_VMR1_D2_like"/>
    <property type="match status" value="1"/>
</dbReference>
<feature type="transmembrane region" description="Helical" evidence="11">
    <location>
        <begin position="1094"/>
        <end position="1112"/>
    </location>
</feature>
<feature type="domain" description="ABC transporter" evidence="12">
    <location>
        <begin position="689"/>
        <end position="930"/>
    </location>
</feature>
<dbReference type="GO" id="GO:0005524">
    <property type="term" value="F:ATP binding"/>
    <property type="evidence" value="ECO:0007669"/>
    <property type="project" value="UniProtKB-KW"/>
</dbReference>
<accession>A0A0P1KM19</accession>
<evidence type="ECO:0000256" key="4">
    <source>
        <dbReference type="ARBA" id="ARBA00022737"/>
    </source>
</evidence>
<dbReference type="InterPro" id="IPR003593">
    <property type="entry name" value="AAA+_ATPase"/>
</dbReference>
<evidence type="ECO:0000256" key="8">
    <source>
        <dbReference type="ARBA" id="ARBA00023136"/>
    </source>
</evidence>
<proteinExistence type="predicted"/>
<dbReference type="SUPFAM" id="SSF90123">
    <property type="entry name" value="ABC transporter transmembrane region"/>
    <property type="match status" value="2"/>
</dbReference>
<dbReference type="InterPro" id="IPR003439">
    <property type="entry name" value="ABC_transporter-like_ATP-bd"/>
</dbReference>
<dbReference type="Pfam" id="PF00664">
    <property type="entry name" value="ABC_membrane"/>
    <property type="match status" value="2"/>
</dbReference>